<protein>
    <recommendedName>
        <fullName evidence="6 7">6-phosphogluconolactonase</fullName>
        <shortName evidence="7">6PGL</shortName>
        <ecNumber evidence="5 7">3.1.1.31</ecNumber>
    </recommendedName>
</protein>
<dbReference type="PANTHER" id="PTHR11054">
    <property type="entry name" value="6-PHOSPHOGLUCONOLACTONASE"/>
    <property type="match status" value="1"/>
</dbReference>
<dbReference type="EC" id="3.1.1.31" evidence="5 7"/>
<dbReference type="NCBIfam" id="TIGR01198">
    <property type="entry name" value="pgl"/>
    <property type="match status" value="1"/>
</dbReference>
<proteinExistence type="inferred from homology"/>
<dbReference type="PANTHER" id="PTHR11054:SF0">
    <property type="entry name" value="6-PHOSPHOGLUCONOLACTONASE"/>
    <property type="match status" value="1"/>
</dbReference>
<dbReference type="AlphaFoldDB" id="A0A4P7NZH1"/>
<gene>
    <name evidence="7 9" type="primary">pgl</name>
    <name evidence="9" type="ORF">GHNINEIG_01289</name>
</gene>
<dbReference type="RefSeq" id="WP_135795876.1">
    <property type="nucleotide sequence ID" value="NZ_CP032096.1"/>
</dbReference>
<evidence type="ECO:0000256" key="4">
    <source>
        <dbReference type="ARBA" id="ARBA00010662"/>
    </source>
</evidence>
<dbReference type="EMBL" id="CP032096">
    <property type="protein sequence ID" value="QBZ83241.1"/>
    <property type="molecule type" value="Genomic_DNA"/>
</dbReference>
<comment type="similarity">
    <text evidence="4 7">Belongs to the glucosamine/galactosamine-6-phosphate isomerase family. 6-phosphogluconolactonase subfamily.</text>
</comment>
<accession>A0A4P7NZH1</accession>
<comment type="catalytic activity">
    <reaction evidence="1 7">
        <text>6-phospho-D-glucono-1,5-lactone + H2O = 6-phospho-D-gluconate + H(+)</text>
        <dbReference type="Rhea" id="RHEA:12556"/>
        <dbReference type="ChEBI" id="CHEBI:15377"/>
        <dbReference type="ChEBI" id="CHEBI:15378"/>
        <dbReference type="ChEBI" id="CHEBI:57955"/>
        <dbReference type="ChEBI" id="CHEBI:58759"/>
        <dbReference type="EC" id="3.1.1.31"/>
    </reaction>
</comment>
<name>A0A4P7NZH1_9GAMM</name>
<dbReference type="InterPro" id="IPR005900">
    <property type="entry name" value="6-phosphogluconolactonase_DevB"/>
</dbReference>
<organism evidence="9 10">
    <name type="scientific">Hydrogenovibrio crunogenus</name>
    <dbReference type="NCBI Taxonomy" id="39765"/>
    <lineage>
        <taxon>Bacteria</taxon>
        <taxon>Pseudomonadati</taxon>
        <taxon>Pseudomonadota</taxon>
        <taxon>Gammaproteobacteria</taxon>
        <taxon>Thiotrichales</taxon>
        <taxon>Piscirickettsiaceae</taxon>
        <taxon>Hydrogenovibrio</taxon>
    </lineage>
</organism>
<keyword evidence="10" id="KW-1185">Reference proteome</keyword>
<sequence>MQNLPENWTVFESAELVAQALAETLLELAEKAIAVRGEFLLVTAGGTTPQRCYEILSTREADWQNWHIYMGDERCLPAEDKDRNSVNLKQAWLFFGKIPSDHIHFIPTELGSELAAESYQKLLTDVTRFDVVLLGMGEDGHTASLFPGHAYPGGKAVVIEHDSPKPPSERVSLSFQALSKSRYVFKLITGKNKRNAVHQWLSGEPLPIQKVTGEQTMVWLDESALQLSSESKVQR</sequence>
<dbReference type="Proteomes" id="UP000296201">
    <property type="component" value="Chromosome"/>
</dbReference>
<evidence type="ECO:0000256" key="7">
    <source>
        <dbReference type="RuleBase" id="RU365095"/>
    </source>
</evidence>
<evidence type="ECO:0000256" key="1">
    <source>
        <dbReference type="ARBA" id="ARBA00000832"/>
    </source>
</evidence>
<dbReference type="Gene3D" id="3.40.50.1360">
    <property type="match status" value="1"/>
</dbReference>
<dbReference type="SUPFAM" id="SSF100950">
    <property type="entry name" value="NagB/RpiA/CoA transferase-like"/>
    <property type="match status" value="1"/>
</dbReference>
<dbReference type="GO" id="GO:0005975">
    <property type="term" value="P:carbohydrate metabolic process"/>
    <property type="evidence" value="ECO:0007669"/>
    <property type="project" value="UniProtKB-UniRule"/>
</dbReference>
<dbReference type="Pfam" id="PF01182">
    <property type="entry name" value="Glucosamine_iso"/>
    <property type="match status" value="1"/>
</dbReference>
<dbReference type="InterPro" id="IPR006148">
    <property type="entry name" value="Glc/Gal-6P_isomerase"/>
</dbReference>
<feature type="domain" description="Glucosamine/galactosamine-6-phosphate isomerase" evidence="8">
    <location>
        <begin position="13"/>
        <end position="219"/>
    </location>
</feature>
<reference evidence="9 10" key="1">
    <citation type="submission" date="2018-08" db="EMBL/GenBank/DDBJ databases">
        <title>Horizontal acquisition of hydrogen conversion ability and other habitat adaptations in Hydrogenovibrio crunogenus strains.</title>
        <authorList>
            <person name="Gonnella G."/>
            <person name="Adam N."/>
            <person name="Perner M."/>
        </authorList>
    </citation>
    <scope>NUCLEOTIDE SEQUENCE [LARGE SCALE GENOMIC DNA]</scope>
    <source>
        <strain evidence="9 10">SP-41</strain>
    </source>
</reference>
<dbReference type="OrthoDB" id="9810967at2"/>
<evidence type="ECO:0000313" key="10">
    <source>
        <dbReference type="Proteomes" id="UP000296201"/>
    </source>
</evidence>
<evidence type="ECO:0000259" key="8">
    <source>
        <dbReference type="Pfam" id="PF01182"/>
    </source>
</evidence>
<evidence type="ECO:0000256" key="6">
    <source>
        <dbReference type="ARBA" id="ARBA00020337"/>
    </source>
</evidence>
<dbReference type="GO" id="GO:0006098">
    <property type="term" value="P:pentose-phosphate shunt"/>
    <property type="evidence" value="ECO:0007669"/>
    <property type="project" value="UniProtKB-UniPathway"/>
</dbReference>
<dbReference type="InterPro" id="IPR037171">
    <property type="entry name" value="NagB/RpiA_transferase-like"/>
</dbReference>
<evidence type="ECO:0000256" key="5">
    <source>
        <dbReference type="ARBA" id="ARBA00013198"/>
    </source>
</evidence>
<comment type="function">
    <text evidence="2 7">Hydrolysis of 6-phosphogluconolactone to 6-phosphogluconate.</text>
</comment>
<comment type="pathway">
    <text evidence="3 7">Carbohydrate degradation; pentose phosphate pathway; D-ribulose 5-phosphate from D-glucose 6-phosphate (oxidative stage): step 2/3.</text>
</comment>
<dbReference type="GO" id="GO:0017057">
    <property type="term" value="F:6-phosphogluconolactonase activity"/>
    <property type="evidence" value="ECO:0007669"/>
    <property type="project" value="UniProtKB-UniRule"/>
</dbReference>
<dbReference type="CDD" id="cd01400">
    <property type="entry name" value="6PGL"/>
    <property type="match status" value="1"/>
</dbReference>
<dbReference type="UniPathway" id="UPA00115">
    <property type="reaction ID" value="UER00409"/>
</dbReference>
<dbReference type="InterPro" id="IPR039104">
    <property type="entry name" value="6PGL"/>
</dbReference>
<evidence type="ECO:0000256" key="2">
    <source>
        <dbReference type="ARBA" id="ARBA00002681"/>
    </source>
</evidence>
<evidence type="ECO:0000313" key="9">
    <source>
        <dbReference type="EMBL" id="QBZ83241.1"/>
    </source>
</evidence>
<keyword evidence="7 9" id="KW-0378">Hydrolase</keyword>
<evidence type="ECO:0000256" key="3">
    <source>
        <dbReference type="ARBA" id="ARBA00004961"/>
    </source>
</evidence>